<dbReference type="EMBL" id="AP025739">
    <property type="protein sequence ID" value="BDI29004.1"/>
    <property type="molecule type" value="Genomic_DNA"/>
</dbReference>
<dbReference type="GO" id="GO:0001681">
    <property type="term" value="F:sialate O-acetylesterase activity"/>
    <property type="evidence" value="ECO:0007669"/>
    <property type="project" value="InterPro"/>
</dbReference>
<protein>
    <submittedName>
        <fullName evidence="3">9-O-acetylesterase</fullName>
    </submittedName>
</protein>
<dbReference type="InterPro" id="IPR036514">
    <property type="entry name" value="SGNH_hydro_sf"/>
</dbReference>
<dbReference type="Pfam" id="PF21467">
    <property type="entry name" value="BetaGal_gal-bd"/>
    <property type="match status" value="1"/>
</dbReference>
<dbReference type="OrthoDB" id="9795554at2"/>
<dbReference type="PANTHER" id="PTHR22901:SF0">
    <property type="entry name" value="SIALATE O-ACETYLESTERASE"/>
    <property type="match status" value="1"/>
</dbReference>
<name>A0A402CUL6_9BACT</name>
<dbReference type="Gene3D" id="3.40.50.1110">
    <property type="entry name" value="SGNH hydrolase"/>
    <property type="match status" value="2"/>
</dbReference>
<dbReference type="InterPro" id="IPR039329">
    <property type="entry name" value="SIAE"/>
</dbReference>
<dbReference type="Pfam" id="PF03629">
    <property type="entry name" value="SASA"/>
    <property type="match status" value="2"/>
</dbReference>
<evidence type="ECO:0000313" key="4">
    <source>
        <dbReference type="Proteomes" id="UP000287394"/>
    </source>
</evidence>
<reference evidence="3 4" key="1">
    <citation type="journal article" date="2019" name="Int. J. Syst. Evol. Microbiol.">
        <title>Capsulimonas corticalis gen. nov., sp. nov., an aerobic capsulated bacterium, of a novel bacterial order, Capsulimonadales ord. nov., of the class Armatimonadia of the phylum Armatimonadetes.</title>
        <authorList>
            <person name="Li J."/>
            <person name="Kudo C."/>
            <person name="Tonouchi A."/>
        </authorList>
    </citation>
    <scope>NUCLEOTIDE SEQUENCE [LARGE SCALE GENOMIC DNA]</scope>
    <source>
        <strain evidence="3 4">AX-7</strain>
    </source>
</reference>
<dbReference type="InterPro" id="IPR048913">
    <property type="entry name" value="BetaGal_gal-bd"/>
</dbReference>
<evidence type="ECO:0000313" key="3">
    <source>
        <dbReference type="EMBL" id="BDI29004.1"/>
    </source>
</evidence>
<dbReference type="PANTHER" id="PTHR22901">
    <property type="entry name" value="SIALATE O-ACETYLESTERASE"/>
    <property type="match status" value="1"/>
</dbReference>
<evidence type="ECO:0000256" key="1">
    <source>
        <dbReference type="ARBA" id="ARBA00022801"/>
    </source>
</evidence>
<dbReference type="AlphaFoldDB" id="A0A402CUL6"/>
<keyword evidence="1" id="KW-0378">Hydrolase</keyword>
<dbReference type="KEGG" id="ccot:CCAX7_10550"/>
<keyword evidence="2" id="KW-0326">Glycosidase</keyword>
<dbReference type="GO" id="GO:0005975">
    <property type="term" value="P:carbohydrate metabolic process"/>
    <property type="evidence" value="ECO:0007669"/>
    <property type="project" value="TreeGrafter"/>
</dbReference>
<dbReference type="SUPFAM" id="SSF52266">
    <property type="entry name" value="SGNH hydrolase"/>
    <property type="match status" value="1"/>
</dbReference>
<dbReference type="InterPro" id="IPR008979">
    <property type="entry name" value="Galactose-bd-like_sf"/>
</dbReference>
<organism evidence="3 4">
    <name type="scientific">Capsulimonas corticalis</name>
    <dbReference type="NCBI Taxonomy" id="2219043"/>
    <lineage>
        <taxon>Bacteria</taxon>
        <taxon>Bacillati</taxon>
        <taxon>Armatimonadota</taxon>
        <taxon>Armatimonadia</taxon>
        <taxon>Capsulimonadales</taxon>
        <taxon>Capsulimonadaceae</taxon>
        <taxon>Capsulimonas</taxon>
    </lineage>
</organism>
<keyword evidence="4" id="KW-1185">Reference proteome</keyword>
<sequence>MNKIPFSAAVFFAALLLGARGSAASDPGEHPFLAPLLRDHMVIQRGVPAPFWGWTDPGRKVTLRLGAHVAEATADAKGAWRASFEALPAGGPYTVIVSGPQTQILQDVLVGDVWICSGQSNMEMGVGNVDNAEAEIAAANDPQIRLCTVDRKLSLAPRDAMAGQWAVCTPEAIQSGGYWNGFSAAGYFFARDLRRDVHVPIGLIDAAWSGTPAQAWTSEAALRRDVPDYRPALDELDAARDDQRRGLSRDIHQRFEEWCAKNDPGTAGHWEAEATDASAWGAIAEPGVWEGSGVAELSAFDGVLWLRREFDLPAGAEKKDAVLRFKADDDDTAWVNGAPVGSTFGFAPDRAYTVPASALREGRNVVTVRVLDTAGPGGLTASTQGFGVTVGDGREISLAGPWRYRIGAPLAGTPPLPQDIESNANYPSVLFNGIVHPMLPLPIKGVLWYQGESNVDQAYQYRALLPAMIRDWRRRWGEGDFPFLIVQLAGYGAPLDGPADSKWAELREAQAMTATHGKNIGLMTAADIGGDLHPKNKQEVGRRLALLARSQVYGETIEASGPQFRAMNVVNGAARLTFTHSAGLAAKDNGPLTGFTIAGADRKFVRASARIEGTSVIVSSPEISHPAAVRYAWADNPVCSLVNGAGLPALPFRTDDWPGLTAGAR</sequence>
<dbReference type="GO" id="GO:0016798">
    <property type="term" value="F:hydrolase activity, acting on glycosyl bonds"/>
    <property type="evidence" value="ECO:0007669"/>
    <property type="project" value="UniProtKB-KW"/>
</dbReference>
<dbReference type="InterPro" id="IPR005181">
    <property type="entry name" value="SASA"/>
</dbReference>
<proteinExistence type="predicted"/>
<dbReference type="SUPFAM" id="SSF49785">
    <property type="entry name" value="Galactose-binding domain-like"/>
    <property type="match status" value="1"/>
</dbReference>
<dbReference type="RefSeq" id="WP_119321054.1">
    <property type="nucleotide sequence ID" value="NZ_AP025739.1"/>
</dbReference>
<accession>A0A402CUL6</accession>
<evidence type="ECO:0000256" key="2">
    <source>
        <dbReference type="ARBA" id="ARBA00023295"/>
    </source>
</evidence>
<dbReference type="Proteomes" id="UP000287394">
    <property type="component" value="Chromosome"/>
</dbReference>
<gene>
    <name evidence="3" type="ORF">CCAX7_10550</name>
</gene>